<dbReference type="Proteomes" id="UP000183832">
    <property type="component" value="Unassembled WGS sequence"/>
</dbReference>
<evidence type="ECO:0000313" key="2">
    <source>
        <dbReference type="Proteomes" id="UP000183832"/>
    </source>
</evidence>
<accession>A0A1J1IK31</accession>
<sequence>MCMNNFRKLLDLSKNVSAFMNFHRFKAADLFYLLKVSNARYRNNNEEDIFEWLCDATEQKMKSFLFFCSWSHLGKFFLLCCSSALQSELRNCGCQNVNSKSRTITSGSQS</sequence>
<proteinExistence type="predicted"/>
<reference evidence="1 2" key="1">
    <citation type="submission" date="2015-04" db="EMBL/GenBank/DDBJ databases">
        <authorList>
            <person name="Syromyatnikov M.Y."/>
            <person name="Popov V.N."/>
        </authorList>
    </citation>
    <scope>NUCLEOTIDE SEQUENCE [LARGE SCALE GENOMIC DNA]</scope>
</reference>
<protein>
    <submittedName>
        <fullName evidence="1">CLUMA_CG013395, isoform A</fullName>
    </submittedName>
</protein>
<dbReference type="EMBL" id="CVRI01000054">
    <property type="protein sequence ID" value="CRL00114.1"/>
    <property type="molecule type" value="Genomic_DNA"/>
</dbReference>
<keyword evidence="2" id="KW-1185">Reference proteome</keyword>
<evidence type="ECO:0000313" key="1">
    <source>
        <dbReference type="EMBL" id="CRL00114.1"/>
    </source>
</evidence>
<gene>
    <name evidence="1" type="ORF">CLUMA_CG013395</name>
</gene>
<dbReference type="AlphaFoldDB" id="A0A1J1IK31"/>
<organism evidence="1 2">
    <name type="scientific">Clunio marinus</name>
    <dbReference type="NCBI Taxonomy" id="568069"/>
    <lineage>
        <taxon>Eukaryota</taxon>
        <taxon>Metazoa</taxon>
        <taxon>Ecdysozoa</taxon>
        <taxon>Arthropoda</taxon>
        <taxon>Hexapoda</taxon>
        <taxon>Insecta</taxon>
        <taxon>Pterygota</taxon>
        <taxon>Neoptera</taxon>
        <taxon>Endopterygota</taxon>
        <taxon>Diptera</taxon>
        <taxon>Nematocera</taxon>
        <taxon>Chironomoidea</taxon>
        <taxon>Chironomidae</taxon>
        <taxon>Clunio</taxon>
    </lineage>
</organism>
<name>A0A1J1IK31_9DIPT</name>